<protein>
    <submittedName>
        <fullName evidence="2">Uncharacterized protein</fullName>
    </submittedName>
</protein>
<feature type="region of interest" description="Disordered" evidence="1">
    <location>
        <begin position="91"/>
        <end position="113"/>
    </location>
</feature>
<accession>A0AAN7B3V7</accession>
<name>A0AAN7B3V7_9PEZI</name>
<gene>
    <name evidence="2" type="ORF">QBC37DRAFT_378178</name>
</gene>
<sequence length="191" mass="21448">MADPQAPRLISKVEQLMGSDLSIADDLIKELAVKMKYNLVWTPETVPSERNAFWHQVFYRWGTVSGPGQLPQLQARDRRSSTLVGQLSQTLPQTPKKPRKVVGGHSRAPSEASRKARQHFADVFLKPSVNIDTDTVSFIWSDSIGGIINPQFVTLHTCTEVLARTAEILRAIQEDISRVPSARRWLPEHKA</sequence>
<dbReference type="Proteomes" id="UP001301769">
    <property type="component" value="Unassembled WGS sequence"/>
</dbReference>
<evidence type="ECO:0000256" key="1">
    <source>
        <dbReference type="SAM" id="MobiDB-lite"/>
    </source>
</evidence>
<keyword evidence="3" id="KW-1185">Reference proteome</keyword>
<evidence type="ECO:0000313" key="2">
    <source>
        <dbReference type="EMBL" id="KAK4209319.1"/>
    </source>
</evidence>
<reference evidence="2" key="1">
    <citation type="journal article" date="2023" name="Mol. Phylogenet. Evol.">
        <title>Genome-scale phylogeny and comparative genomics of the fungal order Sordariales.</title>
        <authorList>
            <person name="Hensen N."/>
            <person name="Bonometti L."/>
            <person name="Westerberg I."/>
            <person name="Brannstrom I.O."/>
            <person name="Guillou S."/>
            <person name="Cros-Aarteil S."/>
            <person name="Calhoun S."/>
            <person name="Haridas S."/>
            <person name="Kuo A."/>
            <person name="Mondo S."/>
            <person name="Pangilinan J."/>
            <person name="Riley R."/>
            <person name="LaButti K."/>
            <person name="Andreopoulos B."/>
            <person name="Lipzen A."/>
            <person name="Chen C."/>
            <person name="Yan M."/>
            <person name="Daum C."/>
            <person name="Ng V."/>
            <person name="Clum A."/>
            <person name="Steindorff A."/>
            <person name="Ohm R.A."/>
            <person name="Martin F."/>
            <person name="Silar P."/>
            <person name="Natvig D.O."/>
            <person name="Lalanne C."/>
            <person name="Gautier V."/>
            <person name="Ament-Velasquez S.L."/>
            <person name="Kruys A."/>
            <person name="Hutchinson M.I."/>
            <person name="Powell A.J."/>
            <person name="Barry K."/>
            <person name="Miller A.N."/>
            <person name="Grigoriev I.V."/>
            <person name="Debuchy R."/>
            <person name="Gladieux P."/>
            <person name="Hiltunen Thoren M."/>
            <person name="Johannesson H."/>
        </authorList>
    </citation>
    <scope>NUCLEOTIDE SEQUENCE</scope>
    <source>
        <strain evidence="2">PSN293</strain>
    </source>
</reference>
<evidence type="ECO:0000313" key="3">
    <source>
        <dbReference type="Proteomes" id="UP001301769"/>
    </source>
</evidence>
<proteinExistence type="predicted"/>
<comment type="caution">
    <text evidence="2">The sequence shown here is derived from an EMBL/GenBank/DDBJ whole genome shotgun (WGS) entry which is preliminary data.</text>
</comment>
<reference evidence="2" key="2">
    <citation type="submission" date="2023-05" db="EMBL/GenBank/DDBJ databases">
        <authorList>
            <consortium name="Lawrence Berkeley National Laboratory"/>
            <person name="Steindorff A."/>
            <person name="Hensen N."/>
            <person name="Bonometti L."/>
            <person name="Westerberg I."/>
            <person name="Brannstrom I.O."/>
            <person name="Guillou S."/>
            <person name="Cros-Aarteil S."/>
            <person name="Calhoun S."/>
            <person name="Haridas S."/>
            <person name="Kuo A."/>
            <person name="Mondo S."/>
            <person name="Pangilinan J."/>
            <person name="Riley R."/>
            <person name="Labutti K."/>
            <person name="Andreopoulos B."/>
            <person name="Lipzen A."/>
            <person name="Chen C."/>
            <person name="Yanf M."/>
            <person name="Daum C."/>
            <person name="Ng V."/>
            <person name="Clum A."/>
            <person name="Ohm R."/>
            <person name="Martin F."/>
            <person name="Silar P."/>
            <person name="Natvig D."/>
            <person name="Lalanne C."/>
            <person name="Gautier V."/>
            <person name="Ament-Velasquez S.L."/>
            <person name="Kruys A."/>
            <person name="Hutchinson M.I."/>
            <person name="Powell A.J."/>
            <person name="Barry K."/>
            <person name="Miller A.N."/>
            <person name="Grigoriev I.V."/>
            <person name="Debuchy R."/>
            <person name="Gladieux P."/>
            <person name="Thoren M.H."/>
            <person name="Johannesson H."/>
        </authorList>
    </citation>
    <scope>NUCLEOTIDE SEQUENCE</scope>
    <source>
        <strain evidence="2">PSN293</strain>
    </source>
</reference>
<dbReference type="EMBL" id="MU858209">
    <property type="protein sequence ID" value="KAK4209319.1"/>
    <property type="molecule type" value="Genomic_DNA"/>
</dbReference>
<organism evidence="2 3">
    <name type="scientific">Rhypophila decipiens</name>
    <dbReference type="NCBI Taxonomy" id="261697"/>
    <lineage>
        <taxon>Eukaryota</taxon>
        <taxon>Fungi</taxon>
        <taxon>Dikarya</taxon>
        <taxon>Ascomycota</taxon>
        <taxon>Pezizomycotina</taxon>
        <taxon>Sordariomycetes</taxon>
        <taxon>Sordariomycetidae</taxon>
        <taxon>Sordariales</taxon>
        <taxon>Naviculisporaceae</taxon>
        <taxon>Rhypophila</taxon>
    </lineage>
</organism>
<dbReference type="AlphaFoldDB" id="A0AAN7B3V7"/>